<feature type="domain" description="LD-carboxypeptidase C-terminal" evidence="8">
    <location>
        <begin position="173"/>
        <end position="286"/>
    </location>
</feature>
<protein>
    <submittedName>
        <fullName evidence="9">LD-carboxypeptidase</fullName>
    </submittedName>
</protein>
<dbReference type="Proteomes" id="UP001209317">
    <property type="component" value="Unassembled WGS sequence"/>
</dbReference>
<dbReference type="EMBL" id="JAOTPL010000001">
    <property type="protein sequence ID" value="MCU7693173.1"/>
    <property type="molecule type" value="Genomic_DNA"/>
</dbReference>
<gene>
    <name evidence="9" type="ORF">OD355_01440</name>
</gene>
<accession>A0AAE3IL38</accession>
<feature type="active site" description="Charge relay system" evidence="6">
    <location>
        <position position="204"/>
    </location>
</feature>
<dbReference type="PANTHER" id="PTHR30237:SF2">
    <property type="entry name" value="MUREIN TETRAPEPTIDE CARBOXYPEPTIDASE"/>
    <property type="match status" value="1"/>
</dbReference>
<dbReference type="RefSeq" id="WP_263036661.1">
    <property type="nucleotide sequence ID" value="NZ_JAOTPL010000001.1"/>
</dbReference>
<keyword evidence="10" id="KW-1185">Reference proteome</keyword>
<dbReference type="GO" id="GO:0004180">
    <property type="term" value="F:carboxypeptidase activity"/>
    <property type="evidence" value="ECO:0007669"/>
    <property type="project" value="UniProtKB-KW"/>
</dbReference>
<sequence length="302" mass="33806">MKIPPYLKKGDTIGITCPAGYMKLEKAQLCIDTFEAWGFKVKVGATLGKEQVNYFSGTDVERLHDLQNMLDDDDIKAVFFGRGGYGISRIIDDIDFKKFKKNPKWVCGYSDITLLHTHINKALKTATIHAPMAAAFNDDVNSLYIQSVRKTLLGQKTNYQAAPHAFNHAGKAEGRLVGGNLALLAHSVGSKSEPDVKNKILFIEDIGEYIYNVDRMLIQLKRAGWLDKIAGLVVGSFSDMKDTTDPFGKTVEEVIKEHLKPYTFPYCFGFPVGHTEENVSLRCGLRHKFTVQKHKISLECVE</sequence>
<dbReference type="PANTHER" id="PTHR30237">
    <property type="entry name" value="MURAMOYLTETRAPEPTIDE CARBOXYPEPTIDASE"/>
    <property type="match status" value="1"/>
</dbReference>
<evidence type="ECO:0000256" key="5">
    <source>
        <dbReference type="ARBA" id="ARBA00022825"/>
    </source>
</evidence>
<dbReference type="GO" id="GO:0008236">
    <property type="term" value="F:serine-type peptidase activity"/>
    <property type="evidence" value="ECO:0007669"/>
    <property type="project" value="UniProtKB-KW"/>
</dbReference>
<keyword evidence="2" id="KW-0121">Carboxypeptidase</keyword>
<evidence type="ECO:0000259" key="7">
    <source>
        <dbReference type="Pfam" id="PF02016"/>
    </source>
</evidence>
<dbReference type="InterPro" id="IPR029062">
    <property type="entry name" value="Class_I_gatase-like"/>
</dbReference>
<dbReference type="SUPFAM" id="SSF141986">
    <property type="entry name" value="LD-carboxypeptidase A C-terminal domain-like"/>
    <property type="match status" value="1"/>
</dbReference>
<dbReference type="InterPro" id="IPR027478">
    <property type="entry name" value="LdcA_N"/>
</dbReference>
<dbReference type="Gene3D" id="3.50.30.60">
    <property type="entry name" value="LD-carboxypeptidase A C-terminal domain-like"/>
    <property type="match status" value="1"/>
</dbReference>
<dbReference type="Pfam" id="PF02016">
    <property type="entry name" value="Peptidase_S66"/>
    <property type="match status" value="1"/>
</dbReference>
<evidence type="ECO:0000313" key="9">
    <source>
        <dbReference type="EMBL" id="MCU7693173.1"/>
    </source>
</evidence>
<dbReference type="InterPro" id="IPR040449">
    <property type="entry name" value="Peptidase_S66_N"/>
</dbReference>
<evidence type="ECO:0000256" key="6">
    <source>
        <dbReference type="PIRSR" id="PIRSR028757-1"/>
    </source>
</evidence>
<feature type="active site" description="Charge relay system" evidence="6">
    <location>
        <position position="274"/>
    </location>
</feature>
<organism evidence="9 10">
    <name type="scientific">Haoranjiania flava</name>
    <dbReference type="NCBI Taxonomy" id="1856322"/>
    <lineage>
        <taxon>Bacteria</taxon>
        <taxon>Pseudomonadati</taxon>
        <taxon>Bacteroidota</taxon>
        <taxon>Chitinophagia</taxon>
        <taxon>Chitinophagales</taxon>
        <taxon>Chitinophagaceae</taxon>
        <taxon>Haoranjiania</taxon>
    </lineage>
</organism>
<dbReference type="InterPro" id="IPR027461">
    <property type="entry name" value="Carboxypeptidase_A_C_sf"/>
</dbReference>
<reference evidence="9" key="1">
    <citation type="submission" date="2022-10" db="EMBL/GenBank/DDBJ databases">
        <authorList>
            <person name="Kim H.S."/>
            <person name="Kim J.-S."/>
            <person name="Suh M.K."/>
            <person name="Eom M.K."/>
            <person name="Lee J.-S."/>
        </authorList>
    </citation>
    <scope>NUCLEOTIDE SEQUENCE</scope>
    <source>
        <strain evidence="9">LIP-5</strain>
    </source>
</reference>
<evidence type="ECO:0000259" key="8">
    <source>
        <dbReference type="Pfam" id="PF17676"/>
    </source>
</evidence>
<comment type="caution">
    <text evidence="9">The sequence shown here is derived from an EMBL/GenBank/DDBJ whole genome shotgun (WGS) entry which is preliminary data.</text>
</comment>
<dbReference type="AlphaFoldDB" id="A0AAE3IL38"/>
<dbReference type="GO" id="GO:0006508">
    <property type="term" value="P:proteolysis"/>
    <property type="evidence" value="ECO:0007669"/>
    <property type="project" value="UniProtKB-KW"/>
</dbReference>
<comment type="similarity">
    <text evidence="1">Belongs to the peptidase S66 family.</text>
</comment>
<evidence type="ECO:0000256" key="2">
    <source>
        <dbReference type="ARBA" id="ARBA00022645"/>
    </source>
</evidence>
<evidence type="ECO:0000256" key="3">
    <source>
        <dbReference type="ARBA" id="ARBA00022670"/>
    </source>
</evidence>
<evidence type="ECO:0000256" key="4">
    <source>
        <dbReference type="ARBA" id="ARBA00022801"/>
    </source>
</evidence>
<evidence type="ECO:0000256" key="1">
    <source>
        <dbReference type="ARBA" id="ARBA00010233"/>
    </source>
</evidence>
<dbReference type="Pfam" id="PF17676">
    <property type="entry name" value="Peptidase_S66C"/>
    <property type="match status" value="1"/>
</dbReference>
<name>A0AAE3IL38_9BACT</name>
<dbReference type="InterPro" id="IPR040921">
    <property type="entry name" value="Peptidase_S66C"/>
</dbReference>
<feature type="active site" description="Nucleophile" evidence="6">
    <location>
        <position position="110"/>
    </location>
</feature>
<keyword evidence="5" id="KW-0720">Serine protease</keyword>
<proteinExistence type="inferred from homology"/>
<dbReference type="InterPro" id="IPR003507">
    <property type="entry name" value="S66_fam"/>
</dbReference>
<dbReference type="CDD" id="cd07025">
    <property type="entry name" value="Peptidase_S66"/>
    <property type="match status" value="1"/>
</dbReference>
<dbReference type="Gene3D" id="3.40.50.10740">
    <property type="entry name" value="Class I glutamine amidotransferase-like"/>
    <property type="match status" value="1"/>
</dbReference>
<keyword evidence="3" id="KW-0645">Protease</keyword>
<evidence type="ECO:0000313" key="10">
    <source>
        <dbReference type="Proteomes" id="UP001209317"/>
    </source>
</evidence>
<keyword evidence="4" id="KW-0378">Hydrolase</keyword>
<dbReference type="PIRSF" id="PIRSF028757">
    <property type="entry name" value="LD-carboxypeptidase"/>
    <property type="match status" value="1"/>
</dbReference>
<dbReference type="SUPFAM" id="SSF52317">
    <property type="entry name" value="Class I glutamine amidotransferase-like"/>
    <property type="match status" value="1"/>
</dbReference>
<feature type="domain" description="LD-carboxypeptidase N-terminal" evidence="7">
    <location>
        <begin position="13"/>
        <end position="130"/>
    </location>
</feature>